<dbReference type="OrthoDB" id="6297407at2759"/>
<dbReference type="PRINTS" id="PR00259">
    <property type="entry name" value="TMFOUR"/>
</dbReference>
<gene>
    <name evidence="7" type="ORF">DILT_LOCUS13919</name>
</gene>
<feature type="transmembrane region" description="Helical" evidence="6">
    <location>
        <begin position="55"/>
        <end position="78"/>
    </location>
</feature>
<evidence type="ECO:0000256" key="6">
    <source>
        <dbReference type="SAM" id="Phobius"/>
    </source>
</evidence>
<dbReference type="AlphaFoldDB" id="A0A3P7LXT4"/>
<accession>A0A3P7LXT4</accession>
<keyword evidence="5 6" id="KW-0472">Membrane</keyword>
<evidence type="ECO:0008006" key="9">
    <source>
        <dbReference type="Google" id="ProtNLM"/>
    </source>
</evidence>
<protein>
    <recommendedName>
        <fullName evidence="9">Tetraspanin</fullName>
    </recommendedName>
</protein>
<evidence type="ECO:0000256" key="1">
    <source>
        <dbReference type="ARBA" id="ARBA00004141"/>
    </source>
</evidence>
<proteinExistence type="inferred from homology"/>
<evidence type="ECO:0000256" key="5">
    <source>
        <dbReference type="ARBA" id="ARBA00023136"/>
    </source>
</evidence>
<reference evidence="7 8" key="1">
    <citation type="submission" date="2018-11" db="EMBL/GenBank/DDBJ databases">
        <authorList>
            <consortium name="Pathogen Informatics"/>
        </authorList>
    </citation>
    <scope>NUCLEOTIDE SEQUENCE [LARGE SCALE GENOMIC DNA]</scope>
</reference>
<keyword evidence="8" id="KW-1185">Reference proteome</keyword>
<evidence type="ECO:0000256" key="3">
    <source>
        <dbReference type="ARBA" id="ARBA00022692"/>
    </source>
</evidence>
<evidence type="ECO:0000256" key="2">
    <source>
        <dbReference type="ARBA" id="ARBA00006840"/>
    </source>
</evidence>
<dbReference type="GO" id="GO:0016020">
    <property type="term" value="C:membrane"/>
    <property type="evidence" value="ECO:0007669"/>
    <property type="project" value="UniProtKB-SubCell"/>
</dbReference>
<dbReference type="Proteomes" id="UP000281553">
    <property type="component" value="Unassembled WGS sequence"/>
</dbReference>
<name>A0A3P7LXT4_DIBLA</name>
<feature type="transmembrane region" description="Helical" evidence="6">
    <location>
        <begin position="12"/>
        <end position="35"/>
    </location>
</feature>
<feature type="transmembrane region" description="Helical" evidence="6">
    <location>
        <begin position="85"/>
        <end position="108"/>
    </location>
</feature>
<dbReference type="EMBL" id="UYRU01072113">
    <property type="protein sequence ID" value="VDN21835.1"/>
    <property type="molecule type" value="Genomic_DNA"/>
</dbReference>
<comment type="similarity">
    <text evidence="2">Belongs to the tetraspanin (TM4SF) family.</text>
</comment>
<organism evidence="7 8">
    <name type="scientific">Dibothriocephalus latus</name>
    <name type="common">Fish tapeworm</name>
    <name type="synonym">Diphyllobothrium latum</name>
    <dbReference type="NCBI Taxonomy" id="60516"/>
    <lineage>
        <taxon>Eukaryota</taxon>
        <taxon>Metazoa</taxon>
        <taxon>Spiralia</taxon>
        <taxon>Lophotrochozoa</taxon>
        <taxon>Platyhelminthes</taxon>
        <taxon>Cestoda</taxon>
        <taxon>Eucestoda</taxon>
        <taxon>Diphyllobothriidea</taxon>
        <taxon>Diphyllobothriidae</taxon>
        <taxon>Dibothriocephalus</taxon>
    </lineage>
</organism>
<evidence type="ECO:0000313" key="8">
    <source>
        <dbReference type="Proteomes" id="UP000281553"/>
    </source>
</evidence>
<keyword evidence="3 6" id="KW-0812">Transmembrane</keyword>
<sequence length="220" mass="24562">MAGLSTTAKIINFVIVASNIVSFVFGLALVILGILDMVHFDGPLVAELLTISTTVATAAIVLGLFIIAVAFFGLYGALRADANVLIAYAVIVLLIGYSTLCFLIYAFVQRNTILYTVDNTIREAVNEGRANYRTSKKWISIIDWMEATVSLVHGLALPLNFMFPNLSDTAYVVYFHVQFDCIVSDIPSHTRRGHFQSNEYDTVKLYQFRFFSLYFWAKAN</sequence>
<dbReference type="PROSITE" id="PS00421">
    <property type="entry name" value="TM4_1"/>
    <property type="match status" value="1"/>
</dbReference>
<keyword evidence="4 6" id="KW-1133">Transmembrane helix</keyword>
<evidence type="ECO:0000313" key="7">
    <source>
        <dbReference type="EMBL" id="VDN21835.1"/>
    </source>
</evidence>
<dbReference type="InterPro" id="IPR018503">
    <property type="entry name" value="Tetraspanin_CS"/>
</dbReference>
<evidence type="ECO:0000256" key="4">
    <source>
        <dbReference type="ARBA" id="ARBA00022989"/>
    </source>
</evidence>
<dbReference type="InterPro" id="IPR018499">
    <property type="entry name" value="Tetraspanin/Peripherin"/>
</dbReference>
<dbReference type="Pfam" id="PF00335">
    <property type="entry name" value="Tetraspanin"/>
    <property type="match status" value="1"/>
</dbReference>
<comment type="subcellular location">
    <subcellularLocation>
        <location evidence="1">Membrane</location>
        <topology evidence="1">Multi-pass membrane protein</topology>
    </subcellularLocation>
</comment>